<keyword evidence="2" id="KW-0472">Membrane</keyword>
<protein>
    <submittedName>
        <fullName evidence="3">Uncharacterized protein</fullName>
    </submittedName>
</protein>
<reference evidence="3" key="1">
    <citation type="submission" date="2019-02" db="EMBL/GenBank/DDBJ databases">
        <authorList>
            <person name="Gruber-Vodicka R. H."/>
            <person name="Seah K. B. B."/>
        </authorList>
    </citation>
    <scope>NUCLEOTIDE SEQUENCE</scope>
    <source>
        <strain evidence="3">BECK_BZ131</strain>
    </source>
</reference>
<feature type="transmembrane region" description="Helical" evidence="2">
    <location>
        <begin position="12"/>
        <end position="33"/>
    </location>
</feature>
<organism evidence="3">
    <name type="scientific">Candidatus Kentrum sp. FW</name>
    <dbReference type="NCBI Taxonomy" id="2126338"/>
    <lineage>
        <taxon>Bacteria</taxon>
        <taxon>Pseudomonadati</taxon>
        <taxon>Pseudomonadota</taxon>
        <taxon>Gammaproteobacteria</taxon>
        <taxon>Candidatus Kentrum</taxon>
    </lineage>
</organism>
<keyword evidence="2" id="KW-1133">Transmembrane helix</keyword>
<gene>
    <name evidence="3" type="ORF">BECKFW1821C_GA0114237_11252</name>
</gene>
<sequence length="187" mass="20987">MESTRLYREVPIFILLFVPFGFYRFPDWALFVGSWKVPEIMSRGFTPLDDIGIVAFGAIVKHRESVDCFECKRHVVKGKHSLSPENSPCHHGNVFPEEEARIFTLVREIADGTATPRTWPATTDAKLKPLGRGGYKKRPPLAAPGQPRNFASEASLQANEAQSCISKAPLKFDSLCKAEREINKVTR</sequence>
<accession>A0A450U2V5</accession>
<dbReference type="AlphaFoldDB" id="A0A450U2V5"/>
<evidence type="ECO:0000256" key="2">
    <source>
        <dbReference type="SAM" id="Phobius"/>
    </source>
</evidence>
<name>A0A450U2V5_9GAMM</name>
<evidence type="ECO:0000256" key="1">
    <source>
        <dbReference type="SAM" id="MobiDB-lite"/>
    </source>
</evidence>
<dbReference type="EMBL" id="CAADFE010000125">
    <property type="protein sequence ID" value="VFJ77475.1"/>
    <property type="molecule type" value="Genomic_DNA"/>
</dbReference>
<evidence type="ECO:0000313" key="3">
    <source>
        <dbReference type="EMBL" id="VFJ77475.1"/>
    </source>
</evidence>
<keyword evidence="2" id="KW-0812">Transmembrane</keyword>
<feature type="region of interest" description="Disordered" evidence="1">
    <location>
        <begin position="117"/>
        <end position="154"/>
    </location>
</feature>
<proteinExistence type="predicted"/>